<dbReference type="Proteomes" id="UP000752292">
    <property type="component" value="Unassembled WGS sequence"/>
</dbReference>
<dbReference type="AlphaFoldDB" id="A0A932ZV93"/>
<comment type="caution">
    <text evidence="2">The sequence shown here is derived from an EMBL/GenBank/DDBJ whole genome shotgun (WGS) entry which is preliminary data.</text>
</comment>
<dbReference type="Pfam" id="PF07238">
    <property type="entry name" value="PilZ"/>
    <property type="match status" value="1"/>
</dbReference>
<evidence type="ECO:0000313" key="3">
    <source>
        <dbReference type="Proteomes" id="UP000752292"/>
    </source>
</evidence>
<dbReference type="EMBL" id="JACQRX010000319">
    <property type="protein sequence ID" value="MBI4252258.1"/>
    <property type="molecule type" value="Genomic_DNA"/>
</dbReference>
<reference evidence="2" key="1">
    <citation type="submission" date="2020-07" db="EMBL/GenBank/DDBJ databases">
        <title>Huge and variable diversity of episymbiotic CPR bacteria and DPANN archaea in groundwater ecosystems.</title>
        <authorList>
            <person name="He C.Y."/>
            <person name="Keren R."/>
            <person name="Whittaker M."/>
            <person name="Farag I.F."/>
            <person name="Doudna J."/>
            <person name="Cate J.H.D."/>
            <person name="Banfield J.F."/>
        </authorList>
    </citation>
    <scope>NUCLEOTIDE SEQUENCE</scope>
    <source>
        <strain evidence="2">NC_groundwater_1370_Ag_S-0.2um_69_93</strain>
    </source>
</reference>
<dbReference type="GO" id="GO:0035438">
    <property type="term" value="F:cyclic-di-GMP binding"/>
    <property type="evidence" value="ECO:0007669"/>
    <property type="project" value="InterPro"/>
</dbReference>
<dbReference type="SUPFAM" id="SSF141371">
    <property type="entry name" value="PilZ domain-like"/>
    <property type="match status" value="1"/>
</dbReference>
<name>A0A932ZV93_UNCTE</name>
<gene>
    <name evidence="2" type="ORF">HY618_07340</name>
</gene>
<proteinExistence type="predicted"/>
<evidence type="ECO:0000259" key="1">
    <source>
        <dbReference type="Pfam" id="PF07238"/>
    </source>
</evidence>
<evidence type="ECO:0000313" key="2">
    <source>
        <dbReference type="EMBL" id="MBI4252258.1"/>
    </source>
</evidence>
<protein>
    <submittedName>
        <fullName evidence="2">PilZ domain-containing protein</fullName>
    </submittedName>
</protein>
<feature type="domain" description="PilZ" evidence="1">
    <location>
        <begin position="6"/>
        <end position="102"/>
    </location>
</feature>
<organism evidence="2 3">
    <name type="scientific">Tectimicrobiota bacterium</name>
    <dbReference type="NCBI Taxonomy" id="2528274"/>
    <lineage>
        <taxon>Bacteria</taxon>
        <taxon>Pseudomonadati</taxon>
        <taxon>Nitrospinota/Tectimicrobiota group</taxon>
        <taxon>Candidatus Tectimicrobiota</taxon>
    </lineage>
</organism>
<sequence>MAKASNKRKFQRFPINFVLFPVLINAPGLTDLTLDPHDISMGGFKVLLPEEPVVGSTFTSTIELRGKIYNECKVRVAWTHKNNTQPPTWSTGLALLVPDPRKEEFEGRLTQVLTDIGKTPDGAASSNGD</sequence>
<dbReference type="InterPro" id="IPR009875">
    <property type="entry name" value="PilZ_domain"/>
</dbReference>
<dbReference type="Gene3D" id="2.40.10.220">
    <property type="entry name" value="predicted glycosyltransferase like domains"/>
    <property type="match status" value="1"/>
</dbReference>
<accession>A0A932ZV93</accession>